<evidence type="ECO:0000256" key="7">
    <source>
        <dbReference type="RuleBase" id="RU003755"/>
    </source>
</evidence>
<keyword evidence="4" id="KW-0571">Peptide transport</keyword>
<evidence type="ECO:0000256" key="6">
    <source>
        <dbReference type="ARBA" id="ARBA00023136"/>
    </source>
</evidence>
<evidence type="ECO:0000256" key="2">
    <source>
        <dbReference type="ARBA" id="ARBA00005982"/>
    </source>
</evidence>
<feature type="compositionally biased region" description="Polar residues" evidence="8">
    <location>
        <begin position="682"/>
        <end position="703"/>
    </location>
</feature>
<feature type="transmembrane region" description="Helical" evidence="9">
    <location>
        <begin position="641"/>
        <end position="660"/>
    </location>
</feature>
<comment type="subcellular location">
    <subcellularLocation>
        <location evidence="1 7">Membrane</location>
        <topology evidence="1 7">Multi-pass membrane protein</topology>
    </subcellularLocation>
</comment>
<dbReference type="PROSITE" id="PS01023">
    <property type="entry name" value="PTR2_2"/>
    <property type="match status" value="1"/>
</dbReference>
<feature type="transmembrane region" description="Helical" evidence="9">
    <location>
        <begin position="66"/>
        <end position="85"/>
    </location>
</feature>
<feature type="transmembrane region" description="Helical" evidence="9">
    <location>
        <begin position="329"/>
        <end position="347"/>
    </location>
</feature>
<dbReference type="PANTHER" id="PTHR11654">
    <property type="entry name" value="OLIGOPEPTIDE TRANSPORTER-RELATED"/>
    <property type="match status" value="1"/>
</dbReference>
<evidence type="ECO:0000313" key="11">
    <source>
        <dbReference type="Proteomes" id="UP001652700"/>
    </source>
</evidence>
<dbReference type="SUPFAM" id="SSF103473">
    <property type="entry name" value="MFS general substrate transporter"/>
    <property type="match status" value="1"/>
</dbReference>
<keyword evidence="7" id="KW-0813">Transport</keyword>
<dbReference type="Proteomes" id="UP001652700">
    <property type="component" value="Unplaced"/>
</dbReference>
<feature type="transmembrane region" description="Helical" evidence="9">
    <location>
        <begin position="277"/>
        <end position="295"/>
    </location>
</feature>
<evidence type="ECO:0000256" key="3">
    <source>
        <dbReference type="ARBA" id="ARBA00022692"/>
    </source>
</evidence>
<evidence type="ECO:0000256" key="1">
    <source>
        <dbReference type="ARBA" id="ARBA00004141"/>
    </source>
</evidence>
<keyword evidence="6 9" id="KW-0472">Membrane</keyword>
<feature type="transmembrane region" description="Helical" evidence="9">
    <location>
        <begin position="573"/>
        <end position="597"/>
    </location>
</feature>
<dbReference type="Gene3D" id="1.20.1250.20">
    <property type="entry name" value="MFS general substrate transporter like domains"/>
    <property type="match status" value="2"/>
</dbReference>
<feature type="transmembrane region" description="Helical" evidence="9">
    <location>
        <begin position="97"/>
        <end position="116"/>
    </location>
</feature>
<feature type="transmembrane region" description="Helical" evidence="9">
    <location>
        <begin position="359"/>
        <end position="380"/>
    </location>
</feature>
<dbReference type="RefSeq" id="XP_050514436.1">
    <property type="nucleotide sequence ID" value="XM_050658479.1"/>
</dbReference>
<feature type="region of interest" description="Disordered" evidence="8">
    <location>
        <begin position="676"/>
        <end position="703"/>
    </location>
</feature>
<protein>
    <recommendedName>
        <fullName evidence="12">Peptide transporter family 1-like</fullName>
    </recommendedName>
</protein>
<dbReference type="PROSITE" id="PS01022">
    <property type="entry name" value="PTR2_1"/>
    <property type="match status" value="1"/>
</dbReference>
<keyword evidence="4" id="KW-0653">Protein transport</keyword>
<evidence type="ECO:0000256" key="8">
    <source>
        <dbReference type="SAM" id="MobiDB-lite"/>
    </source>
</evidence>
<dbReference type="Pfam" id="PF00854">
    <property type="entry name" value="PTR2"/>
    <property type="match status" value="2"/>
</dbReference>
<organism evidence="10 11">
    <name type="scientific">Diabrotica virgifera virgifera</name>
    <name type="common">western corn rootworm</name>
    <dbReference type="NCBI Taxonomy" id="50390"/>
    <lineage>
        <taxon>Eukaryota</taxon>
        <taxon>Metazoa</taxon>
        <taxon>Ecdysozoa</taxon>
        <taxon>Arthropoda</taxon>
        <taxon>Hexapoda</taxon>
        <taxon>Insecta</taxon>
        <taxon>Pterygota</taxon>
        <taxon>Neoptera</taxon>
        <taxon>Endopterygota</taxon>
        <taxon>Coleoptera</taxon>
        <taxon>Polyphaga</taxon>
        <taxon>Cucujiformia</taxon>
        <taxon>Chrysomeloidea</taxon>
        <taxon>Chrysomelidae</taxon>
        <taxon>Galerucinae</taxon>
        <taxon>Diabroticina</taxon>
        <taxon>Diabroticites</taxon>
        <taxon>Diabrotica</taxon>
    </lineage>
</organism>
<evidence type="ECO:0000256" key="5">
    <source>
        <dbReference type="ARBA" id="ARBA00022989"/>
    </source>
</evidence>
<proteinExistence type="inferred from homology"/>
<keyword evidence="11" id="KW-1185">Reference proteome</keyword>
<comment type="similarity">
    <text evidence="2 7">Belongs to the major facilitator superfamily. Proton-dependent oligopeptide transporter (POT/PTR) (TC 2.A.17) family.</text>
</comment>
<evidence type="ECO:0000313" key="10">
    <source>
        <dbReference type="EnsemblMetazoa" id="XP_050514436.1"/>
    </source>
</evidence>
<evidence type="ECO:0000256" key="9">
    <source>
        <dbReference type="SAM" id="Phobius"/>
    </source>
</evidence>
<feature type="transmembrane region" description="Helical" evidence="9">
    <location>
        <begin position="41"/>
        <end position="60"/>
    </location>
</feature>
<name>A0ABM5KW70_DIAVI</name>
<reference evidence="10" key="1">
    <citation type="submission" date="2025-05" db="UniProtKB">
        <authorList>
            <consortium name="EnsemblMetazoa"/>
        </authorList>
    </citation>
    <scope>IDENTIFICATION</scope>
</reference>
<dbReference type="CDD" id="cd17347">
    <property type="entry name" value="MFS_SLC15A1_2_like"/>
    <property type="match status" value="1"/>
</dbReference>
<dbReference type="InterPro" id="IPR000109">
    <property type="entry name" value="POT_fam"/>
</dbReference>
<sequence length="703" mass="78478">MTEKENKESNEDQYDNEIAEKKIPYPKSVFFIVSNEFCERFSYYGMRTILILYLTNILLFSESQSLVTYHSFSMAVYFFPIIGAIISDSFLGKFNTILYVSMIYASGSILLALTASDPIGLPKVGFSVLGLLLIAVGTGGIKPCVAAFGGDQFRLPQQEKDLERFFSLFYFSINAGSLISTFITPILRNDVHCFGNESCFPLAFAVPGILMIISVVIFGLGRPTYKIKKPEGNVIVQVTKCIVCGIKNKFKSKDKKEHWLDYAEEKYGEKLVNEVKATLHVLVLFLPLPIFWALYDQQGSGWTLMAVRMDGNIGFYTILPDQMQVVNPLLILAFIPLFTYYVYPLLGKCNLLKTSLQRMACGGLLAAVAFAVSAFVTMAIEKNDPVLPSAGNLQLRVYNPSNCQMSLSTDVTEIKSFSLDPISSYVMTDIDWSGNKSVTFTFESNSKECPGGQETFDLLEKNAYGVFIQSNGTIRFYKDDVAKSKTGYPLVRTLPYTDTDVKYTLKGKSININSGNTSAKEFSSPGHWSINVGKKQFNKTVNLELGGTYAVMLNKNQMEMAYTIVTKPNSVHIAWLLPQYFIITAAEIMFSITGLEFSYSQAPASMKSLLQACFLLTTAFGNLIIVIIESMEIFEKKSNDFFLYCGLMVADMLIFSFMAMRYKYIKKEESPPISEIEPIATKENQNGGIDNPSFVKSSNNVNA</sequence>
<feature type="transmembrane region" description="Helical" evidence="9">
    <location>
        <begin position="128"/>
        <end position="148"/>
    </location>
</feature>
<evidence type="ECO:0008006" key="12">
    <source>
        <dbReference type="Google" id="ProtNLM"/>
    </source>
</evidence>
<feature type="transmembrane region" description="Helical" evidence="9">
    <location>
        <begin position="609"/>
        <end position="629"/>
    </location>
</feature>
<feature type="transmembrane region" description="Helical" evidence="9">
    <location>
        <begin position="200"/>
        <end position="220"/>
    </location>
</feature>
<keyword evidence="5 9" id="KW-1133">Transmembrane helix</keyword>
<accession>A0ABM5KW70</accession>
<evidence type="ECO:0000256" key="4">
    <source>
        <dbReference type="ARBA" id="ARBA00022856"/>
    </source>
</evidence>
<keyword evidence="3 7" id="KW-0812">Transmembrane</keyword>
<dbReference type="InterPro" id="IPR018456">
    <property type="entry name" value="PTR2_symporter_CS"/>
</dbReference>
<dbReference type="GeneID" id="126889815"/>
<feature type="transmembrane region" description="Helical" evidence="9">
    <location>
        <begin position="168"/>
        <end position="188"/>
    </location>
</feature>
<dbReference type="EnsemblMetazoa" id="XM_050658479.1">
    <property type="protein sequence ID" value="XP_050514436.1"/>
    <property type="gene ID" value="LOC126889815"/>
</dbReference>
<dbReference type="InterPro" id="IPR036259">
    <property type="entry name" value="MFS_trans_sf"/>
</dbReference>